<evidence type="ECO:0000313" key="5">
    <source>
        <dbReference type="EMBL" id="MBD7985928.1"/>
    </source>
</evidence>
<evidence type="ECO:0000259" key="4">
    <source>
        <dbReference type="PROSITE" id="PS51352"/>
    </source>
</evidence>
<dbReference type="SUPFAM" id="SSF52833">
    <property type="entry name" value="Thioredoxin-like"/>
    <property type="match status" value="1"/>
</dbReference>
<organism evidence="5 6">
    <name type="scientific">Sporosarcina quadrami</name>
    <dbReference type="NCBI Taxonomy" id="2762234"/>
    <lineage>
        <taxon>Bacteria</taxon>
        <taxon>Bacillati</taxon>
        <taxon>Bacillota</taxon>
        <taxon>Bacilli</taxon>
        <taxon>Bacillales</taxon>
        <taxon>Caryophanaceae</taxon>
        <taxon>Sporosarcina</taxon>
    </lineage>
</organism>
<evidence type="ECO:0000256" key="1">
    <source>
        <dbReference type="ARBA" id="ARBA00010996"/>
    </source>
</evidence>
<feature type="signal peptide" evidence="3">
    <location>
        <begin position="1"/>
        <end position="19"/>
    </location>
</feature>
<comment type="similarity">
    <text evidence="1">Belongs to the SCO1/2 family.</text>
</comment>
<feature type="domain" description="Thioredoxin" evidence="4">
    <location>
        <begin position="28"/>
        <end position="195"/>
    </location>
</feature>
<dbReference type="InterPro" id="IPR003782">
    <property type="entry name" value="SCO1/SenC"/>
</dbReference>
<name>A0ABR8UD17_9BACL</name>
<dbReference type="InterPro" id="IPR036249">
    <property type="entry name" value="Thioredoxin-like_sf"/>
</dbReference>
<keyword evidence="2" id="KW-0186">Copper</keyword>
<dbReference type="Gene3D" id="3.40.30.10">
    <property type="entry name" value="Glutaredoxin"/>
    <property type="match status" value="1"/>
</dbReference>
<protein>
    <submittedName>
        <fullName evidence="5">SCO family protein</fullName>
    </submittedName>
</protein>
<dbReference type="PROSITE" id="PS51352">
    <property type="entry name" value="THIOREDOXIN_2"/>
    <property type="match status" value="1"/>
</dbReference>
<dbReference type="EMBL" id="JACSQN010000017">
    <property type="protein sequence ID" value="MBD7985928.1"/>
    <property type="molecule type" value="Genomic_DNA"/>
</dbReference>
<evidence type="ECO:0000313" key="6">
    <source>
        <dbReference type="Proteomes" id="UP000626786"/>
    </source>
</evidence>
<dbReference type="PANTHER" id="PTHR12151">
    <property type="entry name" value="ELECTRON TRANSPORT PROTIN SCO1/SENC FAMILY MEMBER"/>
    <property type="match status" value="1"/>
</dbReference>
<gene>
    <name evidence="5" type="ORF">H9649_15255</name>
</gene>
<dbReference type="RefSeq" id="WP_191695755.1">
    <property type="nucleotide sequence ID" value="NZ_JACSQN010000017.1"/>
</dbReference>
<sequence>MRKKLIALPSMIIMMLVLSACSMGGFKADHNYKIEDFEFENQHNEKVSLEDLKGTVWIAQFVFTNCETVCLPMMANMTDLQQQLKDAGVEDYKIVSFSIDPKMDTPEALQTYLDSFDPVDQSNWEMLTGYSQETIEKFAIGSFKTFVSKTPGNDQVIHGTAFSLVDKDGVSVKSYNGAEDVPYEQIIKDIKALIKTDQKS</sequence>
<dbReference type="PANTHER" id="PTHR12151:SF25">
    <property type="entry name" value="LINALOOL DEHYDRATASE_ISOMERASE DOMAIN-CONTAINING PROTEIN"/>
    <property type="match status" value="1"/>
</dbReference>
<dbReference type="Pfam" id="PF02630">
    <property type="entry name" value="SCO1-SenC"/>
    <property type="match status" value="1"/>
</dbReference>
<dbReference type="PROSITE" id="PS51257">
    <property type="entry name" value="PROKAR_LIPOPROTEIN"/>
    <property type="match status" value="1"/>
</dbReference>
<comment type="caution">
    <text evidence="5">The sequence shown here is derived from an EMBL/GenBank/DDBJ whole genome shotgun (WGS) entry which is preliminary data.</text>
</comment>
<reference evidence="5 6" key="1">
    <citation type="submission" date="2020-08" db="EMBL/GenBank/DDBJ databases">
        <title>A Genomic Blueprint of the Chicken Gut Microbiome.</title>
        <authorList>
            <person name="Gilroy R."/>
            <person name="Ravi A."/>
            <person name="Getino M."/>
            <person name="Pursley I."/>
            <person name="Horton D.L."/>
            <person name="Alikhan N.-F."/>
            <person name="Baker D."/>
            <person name="Gharbi K."/>
            <person name="Hall N."/>
            <person name="Watson M."/>
            <person name="Adriaenssens E.M."/>
            <person name="Foster-Nyarko E."/>
            <person name="Jarju S."/>
            <person name="Secka A."/>
            <person name="Antonio M."/>
            <person name="Oren A."/>
            <person name="Chaudhuri R."/>
            <person name="La Ragione R.M."/>
            <person name="Hildebrand F."/>
            <person name="Pallen M.J."/>
        </authorList>
    </citation>
    <scope>NUCLEOTIDE SEQUENCE [LARGE SCALE GENOMIC DNA]</scope>
    <source>
        <strain evidence="5 6">Sa2YVA2</strain>
    </source>
</reference>
<keyword evidence="3" id="KW-0732">Signal</keyword>
<evidence type="ECO:0000256" key="2">
    <source>
        <dbReference type="ARBA" id="ARBA00023008"/>
    </source>
</evidence>
<feature type="chain" id="PRO_5045990288" evidence="3">
    <location>
        <begin position="20"/>
        <end position="200"/>
    </location>
</feature>
<dbReference type="CDD" id="cd02968">
    <property type="entry name" value="SCO"/>
    <property type="match status" value="1"/>
</dbReference>
<dbReference type="InterPro" id="IPR013766">
    <property type="entry name" value="Thioredoxin_domain"/>
</dbReference>
<accession>A0ABR8UD17</accession>
<proteinExistence type="inferred from homology"/>
<evidence type="ECO:0000256" key="3">
    <source>
        <dbReference type="SAM" id="SignalP"/>
    </source>
</evidence>
<dbReference type="Proteomes" id="UP000626786">
    <property type="component" value="Unassembled WGS sequence"/>
</dbReference>
<keyword evidence="6" id="KW-1185">Reference proteome</keyword>